<dbReference type="EMBL" id="BMAT01009332">
    <property type="protein sequence ID" value="GFS04342.1"/>
    <property type="molecule type" value="Genomic_DNA"/>
</dbReference>
<comment type="caution">
    <text evidence="2">The sequence shown here is derived from an EMBL/GenBank/DDBJ whole genome shotgun (WGS) entry which is preliminary data.</text>
</comment>
<evidence type="ECO:0000313" key="2">
    <source>
        <dbReference type="EMBL" id="GFS04342.1"/>
    </source>
</evidence>
<gene>
    <name evidence="2" type="ORF">ElyMa_004654500</name>
</gene>
<feature type="compositionally biased region" description="Basic and acidic residues" evidence="1">
    <location>
        <begin position="16"/>
        <end position="28"/>
    </location>
</feature>
<organism evidence="2 3">
    <name type="scientific">Elysia marginata</name>
    <dbReference type="NCBI Taxonomy" id="1093978"/>
    <lineage>
        <taxon>Eukaryota</taxon>
        <taxon>Metazoa</taxon>
        <taxon>Spiralia</taxon>
        <taxon>Lophotrochozoa</taxon>
        <taxon>Mollusca</taxon>
        <taxon>Gastropoda</taxon>
        <taxon>Heterobranchia</taxon>
        <taxon>Euthyneura</taxon>
        <taxon>Panpulmonata</taxon>
        <taxon>Sacoglossa</taxon>
        <taxon>Placobranchoidea</taxon>
        <taxon>Plakobranchidae</taxon>
        <taxon>Elysia</taxon>
    </lineage>
</organism>
<protein>
    <submittedName>
        <fullName evidence="2">Uncharacterized protein</fullName>
    </submittedName>
</protein>
<dbReference type="Proteomes" id="UP000762676">
    <property type="component" value="Unassembled WGS sequence"/>
</dbReference>
<keyword evidence="3" id="KW-1185">Reference proteome</keyword>
<evidence type="ECO:0000313" key="3">
    <source>
        <dbReference type="Proteomes" id="UP000762676"/>
    </source>
</evidence>
<dbReference type="AlphaFoldDB" id="A0AAV4I4A2"/>
<sequence length="113" mass="13033">MKCETIQRHHMGRGGYEFKNRMGGERQRQRTRKVRLAKKLLTGTRRTFITNGLPKGQEAMRKQFSDDNQAVGNWDQSFSSEGRCIARALAKSKQTVRRERPPPYATLFSANAF</sequence>
<evidence type="ECO:0000256" key="1">
    <source>
        <dbReference type="SAM" id="MobiDB-lite"/>
    </source>
</evidence>
<name>A0AAV4I4A2_9GAST</name>
<reference evidence="2 3" key="1">
    <citation type="journal article" date="2021" name="Elife">
        <title>Chloroplast acquisition without the gene transfer in kleptoplastic sea slugs, Plakobranchus ocellatus.</title>
        <authorList>
            <person name="Maeda T."/>
            <person name="Takahashi S."/>
            <person name="Yoshida T."/>
            <person name="Shimamura S."/>
            <person name="Takaki Y."/>
            <person name="Nagai Y."/>
            <person name="Toyoda A."/>
            <person name="Suzuki Y."/>
            <person name="Arimoto A."/>
            <person name="Ishii H."/>
            <person name="Satoh N."/>
            <person name="Nishiyama T."/>
            <person name="Hasebe M."/>
            <person name="Maruyama T."/>
            <person name="Minagawa J."/>
            <person name="Obokata J."/>
            <person name="Shigenobu S."/>
        </authorList>
    </citation>
    <scope>NUCLEOTIDE SEQUENCE [LARGE SCALE GENOMIC DNA]</scope>
</reference>
<feature type="region of interest" description="Disordered" evidence="1">
    <location>
        <begin position="1"/>
        <end position="32"/>
    </location>
</feature>
<accession>A0AAV4I4A2</accession>
<proteinExistence type="predicted"/>